<organism evidence="2 3">
    <name type="scientific">Asticcacaulis endophyticus</name>
    <dbReference type="NCBI Taxonomy" id="1395890"/>
    <lineage>
        <taxon>Bacteria</taxon>
        <taxon>Pseudomonadati</taxon>
        <taxon>Pseudomonadota</taxon>
        <taxon>Alphaproteobacteria</taxon>
        <taxon>Caulobacterales</taxon>
        <taxon>Caulobacteraceae</taxon>
        <taxon>Asticcacaulis</taxon>
    </lineage>
</organism>
<gene>
    <name evidence="2" type="primary">O</name>
    <name evidence="2" type="ORF">GCM10011273_17730</name>
</gene>
<dbReference type="InterPro" id="IPR009228">
    <property type="entry name" value="Capsid_scaffold_GpO"/>
</dbReference>
<comment type="caution">
    <text evidence="2">The sequence shown here is derived from an EMBL/GenBank/DDBJ whole genome shotgun (WGS) entry which is preliminary data.</text>
</comment>
<evidence type="ECO:0000313" key="3">
    <source>
        <dbReference type="Proteomes" id="UP000662572"/>
    </source>
</evidence>
<name>A0A918Q3P3_9CAUL</name>
<dbReference type="Pfam" id="PF05929">
    <property type="entry name" value="Phage_GPO"/>
    <property type="match status" value="1"/>
</dbReference>
<dbReference type="EMBL" id="BMZB01000002">
    <property type="protein sequence ID" value="GGZ32120.1"/>
    <property type="molecule type" value="Genomic_DNA"/>
</dbReference>
<evidence type="ECO:0000256" key="1">
    <source>
        <dbReference type="SAM" id="MobiDB-lite"/>
    </source>
</evidence>
<reference evidence="2" key="1">
    <citation type="journal article" date="2014" name="Int. J. Syst. Evol. Microbiol.">
        <title>Complete genome sequence of Corynebacterium casei LMG S-19264T (=DSM 44701T), isolated from a smear-ripened cheese.</title>
        <authorList>
            <consortium name="US DOE Joint Genome Institute (JGI-PGF)"/>
            <person name="Walter F."/>
            <person name="Albersmeier A."/>
            <person name="Kalinowski J."/>
            <person name="Ruckert C."/>
        </authorList>
    </citation>
    <scope>NUCLEOTIDE SEQUENCE</scope>
    <source>
        <strain evidence="2">KCTC 32296</strain>
    </source>
</reference>
<dbReference type="RefSeq" id="WP_189486115.1">
    <property type="nucleotide sequence ID" value="NZ_BMZB01000002.1"/>
</dbReference>
<feature type="compositionally biased region" description="Polar residues" evidence="1">
    <location>
        <begin position="260"/>
        <end position="273"/>
    </location>
</feature>
<sequence>MAKSKFHRVATEGATADGRKIERKDIEDMAATYNRETYASRVNMEHFRGLTADGPFKAYGDVLALKTEEIEIEVGGKKEKRLALLAQIDPTEELIAFNKKRQKLFTSIEINPNFAQSGKAYLQGLAVTDSPASLATEMLEFAAKATVNPFATRKVEAGNLITAAEEFTLELEDEATGENSEVISAFSAMKAFFTGLATPTKTEPAPPVVTPPADASDYAKFSAAITEGLTRIGTVLEATTKANDERFTKLTGDLAALQTKMETTPSNTFTQRPVSPGGDNRPRADC</sequence>
<dbReference type="AlphaFoldDB" id="A0A918Q3P3"/>
<reference evidence="2" key="2">
    <citation type="submission" date="2020-09" db="EMBL/GenBank/DDBJ databases">
        <authorList>
            <person name="Sun Q."/>
            <person name="Kim S."/>
        </authorList>
    </citation>
    <scope>NUCLEOTIDE SEQUENCE</scope>
    <source>
        <strain evidence="2">KCTC 32296</strain>
    </source>
</reference>
<dbReference type="Proteomes" id="UP000662572">
    <property type="component" value="Unassembled WGS sequence"/>
</dbReference>
<feature type="region of interest" description="Disordered" evidence="1">
    <location>
        <begin position="259"/>
        <end position="286"/>
    </location>
</feature>
<evidence type="ECO:0000313" key="2">
    <source>
        <dbReference type="EMBL" id="GGZ32120.1"/>
    </source>
</evidence>
<proteinExistence type="predicted"/>
<protein>
    <submittedName>
        <fullName evidence="2">Phage capsid scaffolding protein</fullName>
    </submittedName>
</protein>
<accession>A0A918Q3P3</accession>
<keyword evidence="3" id="KW-1185">Reference proteome</keyword>